<gene>
    <name evidence="6" type="ORF">KVP70_31005</name>
</gene>
<keyword evidence="3" id="KW-0804">Transcription</keyword>
<keyword evidence="1" id="KW-0805">Transcription regulation</keyword>
<comment type="caution">
    <text evidence="6">The sequence shown here is derived from an EMBL/GenBank/DDBJ whole genome shotgun (WGS) entry which is preliminary data.</text>
</comment>
<organism evidence="6 7">
    <name type="scientific">Duganella violaceipulchra</name>
    <dbReference type="NCBI Taxonomy" id="2849652"/>
    <lineage>
        <taxon>Bacteria</taxon>
        <taxon>Pseudomonadati</taxon>
        <taxon>Pseudomonadota</taxon>
        <taxon>Betaproteobacteria</taxon>
        <taxon>Burkholderiales</taxon>
        <taxon>Oxalobacteraceae</taxon>
        <taxon>Telluria group</taxon>
        <taxon>Duganella</taxon>
    </lineage>
</organism>
<evidence type="ECO:0000256" key="4">
    <source>
        <dbReference type="PROSITE-ProRule" id="PRU00335"/>
    </source>
</evidence>
<dbReference type="GO" id="GO:0003677">
    <property type="term" value="F:DNA binding"/>
    <property type="evidence" value="ECO:0007669"/>
    <property type="project" value="UniProtKB-UniRule"/>
</dbReference>
<keyword evidence="2 4" id="KW-0238">DNA-binding</keyword>
<sequence length="182" mass="20316">MLTRDHWIAAGFDALDHDGDAGISAERLARRLNVTRGSFYHHFRSRNDFVHALLAAWEADYADRMLAHAAAGRSLEEVLERYLAIAAEKQPGRETAIRAWARHDPLVAAYQQRVDQTRLTFAINACRTRTDASVDADLVGRLAHLCLIGGQESGDRMQPSAFARRVQDALTLLGKSPFLHRA</sequence>
<dbReference type="PANTHER" id="PTHR47506">
    <property type="entry name" value="TRANSCRIPTIONAL REGULATORY PROTEIN"/>
    <property type="match status" value="1"/>
</dbReference>
<evidence type="ECO:0000256" key="2">
    <source>
        <dbReference type="ARBA" id="ARBA00023125"/>
    </source>
</evidence>
<dbReference type="InterPro" id="IPR001647">
    <property type="entry name" value="HTH_TetR"/>
</dbReference>
<dbReference type="Pfam" id="PF00440">
    <property type="entry name" value="TetR_N"/>
    <property type="match status" value="1"/>
</dbReference>
<reference evidence="6" key="1">
    <citation type="submission" date="2021-07" db="EMBL/GenBank/DDBJ databases">
        <title>Characterization of violacein-producing bacteria and related species.</title>
        <authorList>
            <person name="Wilson H.S."/>
            <person name="De Leon M.E."/>
        </authorList>
    </citation>
    <scope>NUCLEOTIDE SEQUENCE</scope>
    <source>
        <strain evidence="6">HSC-15S17</strain>
    </source>
</reference>
<evidence type="ECO:0000259" key="5">
    <source>
        <dbReference type="PROSITE" id="PS50977"/>
    </source>
</evidence>
<name>A0AA41HES1_9BURK</name>
<evidence type="ECO:0000313" key="6">
    <source>
        <dbReference type="EMBL" id="MBV6325351.1"/>
    </source>
</evidence>
<proteinExistence type="predicted"/>
<dbReference type="AlphaFoldDB" id="A0AA41HES1"/>
<evidence type="ECO:0000256" key="3">
    <source>
        <dbReference type="ARBA" id="ARBA00023163"/>
    </source>
</evidence>
<feature type="DNA-binding region" description="H-T-H motif" evidence="4">
    <location>
        <begin position="24"/>
        <end position="43"/>
    </location>
</feature>
<dbReference type="EMBL" id="JAHTGR010000030">
    <property type="protein sequence ID" value="MBV6325351.1"/>
    <property type="molecule type" value="Genomic_DNA"/>
</dbReference>
<evidence type="ECO:0000313" key="7">
    <source>
        <dbReference type="Proteomes" id="UP001155901"/>
    </source>
</evidence>
<dbReference type="PROSITE" id="PS50977">
    <property type="entry name" value="HTH_TETR_2"/>
    <property type="match status" value="1"/>
</dbReference>
<dbReference type="PANTHER" id="PTHR47506:SF6">
    <property type="entry name" value="HTH-TYPE TRANSCRIPTIONAL REPRESSOR NEMR"/>
    <property type="match status" value="1"/>
</dbReference>
<evidence type="ECO:0000256" key="1">
    <source>
        <dbReference type="ARBA" id="ARBA00023015"/>
    </source>
</evidence>
<accession>A0AA41HES1</accession>
<dbReference type="Proteomes" id="UP001155901">
    <property type="component" value="Unassembled WGS sequence"/>
</dbReference>
<protein>
    <submittedName>
        <fullName evidence="6">TetR/AcrR family transcriptional regulator</fullName>
    </submittedName>
</protein>
<feature type="domain" description="HTH tetR-type" evidence="5">
    <location>
        <begin position="1"/>
        <end position="61"/>
    </location>
</feature>